<dbReference type="Proteomes" id="UP000838756">
    <property type="component" value="Unassembled WGS sequence"/>
</dbReference>
<gene>
    <name evidence="1" type="primary">jg22880</name>
    <name evidence="1" type="ORF">PAEG_LOCUS18519</name>
</gene>
<reference evidence="1" key="1">
    <citation type="submission" date="2022-03" db="EMBL/GenBank/DDBJ databases">
        <authorList>
            <person name="Lindestad O."/>
        </authorList>
    </citation>
    <scope>NUCLEOTIDE SEQUENCE</scope>
</reference>
<name>A0A8S4RX21_9NEOP</name>
<organism evidence="1 2">
    <name type="scientific">Pararge aegeria aegeria</name>
    <dbReference type="NCBI Taxonomy" id="348720"/>
    <lineage>
        <taxon>Eukaryota</taxon>
        <taxon>Metazoa</taxon>
        <taxon>Ecdysozoa</taxon>
        <taxon>Arthropoda</taxon>
        <taxon>Hexapoda</taxon>
        <taxon>Insecta</taxon>
        <taxon>Pterygota</taxon>
        <taxon>Neoptera</taxon>
        <taxon>Endopterygota</taxon>
        <taxon>Lepidoptera</taxon>
        <taxon>Glossata</taxon>
        <taxon>Ditrysia</taxon>
        <taxon>Papilionoidea</taxon>
        <taxon>Nymphalidae</taxon>
        <taxon>Satyrinae</taxon>
        <taxon>Satyrini</taxon>
        <taxon>Parargina</taxon>
        <taxon>Pararge</taxon>
    </lineage>
</organism>
<keyword evidence="2" id="KW-1185">Reference proteome</keyword>
<comment type="caution">
    <text evidence="1">The sequence shown here is derived from an EMBL/GenBank/DDBJ whole genome shotgun (WGS) entry which is preliminary data.</text>
</comment>
<evidence type="ECO:0000313" key="1">
    <source>
        <dbReference type="EMBL" id="CAH2242167.1"/>
    </source>
</evidence>
<dbReference type="AlphaFoldDB" id="A0A8S4RX21"/>
<sequence>MKRRYRVSARAARYGALWRGMALYGAGSGHDLVTMSGSLERDSAKNLKNKFNNILYATSYRNAWRPKPLTRPDQSNSETINSQVAPSRDRNQYLLLNNNSNYHSALHCARECRNRESFYLDKSRGHAARFSEGDYGAWSGVGDATYDTARPARLGPAPSASIVSRHSPATDSFYTIAVF</sequence>
<accession>A0A8S4RX21</accession>
<protein>
    <submittedName>
        <fullName evidence="1">Jg22880 protein</fullName>
    </submittedName>
</protein>
<evidence type="ECO:0000313" key="2">
    <source>
        <dbReference type="Proteomes" id="UP000838756"/>
    </source>
</evidence>
<dbReference type="EMBL" id="CAKXAJ010025628">
    <property type="protein sequence ID" value="CAH2242167.1"/>
    <property type="molecule type" value="Genomic_DNA"/>
</dbReference>
<proteinExistence type="predicted"/>